<dbReference type="GO" id="GO:0016747">
    <property type="term" value="F:acyltransferase activity, transferring groups other than amino-acyl groups"/>
    <property type="evidence" value="ECO:0007669"/>
    <property type="project" value="InterPro"/>
</dbReference>
<dbReference type="Gene3D" id="3.40.630.30">
    <property type="match status" value="1"/>
</dbReference>
<dbReference type="AlphaFoldDB" id="A0A1H0MT24"/>
<sequence>MRRLRTTADVLDSSDDPLVRWASQALSAGGAAWEHCGAVAVHAPCLARRRRLVLAGPAEGVASLLAAHGRGVDLRPLMERRLAEEVEPLMPSPWVEDKPFGWMDRTGTLDLPGDASWLTGTDDVTPLLREANPDSWAWPGEKGVRRWAGIHDDSNTLVATAAEAWSSTDVGFMMGVAVHPSRTNQGLGHRVCQFVTSSLLTRYGTCALFVENHNAPAIAVYRKLGFGYRDVTTLLPAA</sequence>
<dbReference type="Proteomes" id="UP000199691">
    <property type="component" value="Unassembled WGS sequence"/>
</dbReference>
<accession>A0A1H0MT24</accession>
<dbReference type="EMBL" id="FNIX01000004">
    <property type="protein sequence ID" value="SDO83466.1"/>
    <property type="molecule type" value="Genomic_DNA"/>
</dbReference>
<dbReference type="InterPro" id="IPR000182">
    <property type="entry name" value="GNAT_dom"/>
</dbReference>
<evidence type="ECO:0000259" key="1">
    <source>
        <dbReference type="PROSITE" id="PS51186"/>
    </source>
</evidence>
<dbReference type="PROSITE" id="PS51186">
    <property type="entry name" value="GNAT"/>
    <property type="match status" value="1"/>
</dbReference>
<evidence type="ECO:0000313" key="3">
    <source>
        <dbReference type="Proteomes" id="UP000199691"/>
    </source>
</evidence>
<dbReference type="Pfam" id="PF08445">
    <property type="entry name" value="FR47"/>
    <property type="match status" value="1"/>
</dbReference>
<dbReference type="InterPro" id="IPR013653">
    <property type="entry name" value="GCN5-like_dom"/>
</dbReference>
<gene>
    <name evidence="2" type="ORF">SAMN05421507_104110</name>
</gene>
<proteinExistence type="predicted"/>
<dbReference type="RefSeq" id="WP_090097352.1">
    <property type="nucleotide sequence ID" value="NZ_FNIX01000004.1"/>
</dbReference>
<organism evidence="2 3">
    <name type="scientific">Lentzea jiangxiensis</name>
    <dbReference type="NCBI Taxonomy" id="641025"/>
    <lineage>
        <taxon>Bacteria</taxon>
        <taxon>Bacillati</taxon>
        <taxon>Actinomycetota</taxon>
        <taxon>Actinomycetes</taxon>
        <taxon>Pseudonocardiales</taxon>
        <taxon>Pseudonocardiaceae</taxon>
        <taxon>Lentzea</taxon>
    </lineage>
</organism>
<evidence type="ECO:0000313" key="2">
    <source>
        <dbReference type="EMBL" id="SDO83466.1"/>
    </source>
</evidence>
<keyword evidence="3" id="KW-1185">Reference proteome</keyword>
<dbReference type="OrthoDB" id="3700890at2"/>
<dbReference type="STRING" id="641025.SAMN05421507_104110"/>
<protein>
    <submittedName>
        <fullName evidence="2">FR47-like protein</fullName>
    </submittedName>
</protein>
<dbReference type="InterPro" id="IPR016181">
    <property type="entry name" value="Acyl_CoA_acyltransferase"/>
</dbReference>
<reference evidence="3" key="1">
    <citation type="submission" date="2016-10" db="EMBL/GenBank/DDBJ databases">
        <authorList>
            <person name="Varghese N."/>
            <person name="Submissions S."/>
        </authorList>
    </citation>
    <scope>NUCLEOTIDE SEQUENCE [LARGE SCALE GENOMIC DNA]</scope>
    <source>
        <strain evidence="3">CGMCC 4.6609</strain>
    </source>
</reference>
<feature type="domain" description="N-acetyltransferase" evidence="1">
    <location>
        <begin position="95"/>
        <end position="238"/>
    </location>
</feature>
<name>A0A1H0MT24_9PSEU</name>
<dbReference type="SUPFAM" id="SSF55729">
    <property type="entry name" value="Acyl-CoA N-acyltransferases (Nat)"/>
    <property type="match status" value="1"/>
</dbReference>